<dbReference type="PANTHER" id="PTHR30231:SF22">
    <property type="entry name" value="EXONUCLEASE DOMAIN-CONTAINING PROTEIN"/>
    <property type="match status" value="1"/>
</dbReference>
<dbReference type="GO" id="GO:0003676">
    <property type="term" value="F:nucleic acid binding"/>
    <property type="evidence" value="ECO:0007669"/>
    <property type="project" value="InterPro"/>
</dbReference>
<dbReference type="SUPFAM" id="SSF53098">
    <property type="entry name" value="Ribonuclease H-like"/>
    <property type="match status" value="1"/>
</dbReference>
<dbReference type="Gene3D" id="3.30.420.10">
    <property type="entry name" value="Ribonuclease H-like superfamily/Ribonuclease H"/>
    <property type="match status" value="1"/>
</dbReference>
<accession>A0AAD8RWY2</accession>
<protein>
    <recommendedName>
        <fullName evidence="2">Exonuclease domain-containing protein</fullName>
    </recommendedName>
</protein>
<keyword evidence="4" id="KW-1185">Reference proteome</keyword>
<dbReference type="SMART" id="SM00479">
    <property type="entry name" value="EXOIII"/>
    <property type="match status" value="1"/>
</dbReference>
<reference evidence="3" key="1">
    <citation type="submission" date="2023-07" db="EMBL/GenBank/DDBJ databases">
        <title>A chromosome-level genome assembly of Lolium multiflorum.</title>
        <authorList>
            <person name="Chen Y."/>
            <person name="Copetti D."/>
            <person name="Kolliker R."/>
            <person name="Studer B."/>
        </authorList>
    </citation>
    <scope>NUCLEOTIDE SEQUENCE</scope>
    <source>
        <strain evidence="3">02402/16</strain>
        <tissue evidence="3">Leaf</tissue>
    </source>
</reference>
<evidence type="ECO:0000313" key="3">
    <source>
        <dbReference type="EMBL" id="KAK1641601.1"/>
    </source>
</evidence>
<dbReference type="InterPro" id="IPR036397">
    <property type="entry name" value="RNaseH_sf"/>
</dbReference>
<feature type="region of interest" description="Disordered" evidence="1">
    <location>
        <begin position="189"/>
        <end position="214"/>
    </location>
</feature>
<dbReference type="InterPro" id="IPR013520">
    <property type="entry name" value="Ribonucl_H"/>
</dbReference>
<evidence type="ECO:0000313" key="4">
    <source>
        <dbReference type="Proteomes" id="UP001231189"/>
    </source>
</evidence>
<dbReference type="GO" id="GO:0008408">
    <property type="term" value="F:3'-5' exonuclease activity"/>
    <property type="evidence" value="ECO:0007669"/>
    <property type="project" value="TreeGrafter"/>
</dbReference>
<organism evidence="3 4">
    <name type="scientific">Lolium multiflorum</name>
    <name type="common">Italian ryegrass</name>
    <name type="synonym">Lolium perenne subsp. multiflorum</name>
    <dbReference type="NCBI Taxonomy" id="4521"/>
    <lineage>
        <taxon>Eukaryota</taxon>
        <taxon>Viridiplantae</taxon>
        <taxon>Streptophyta</taxon>
        <taxon>Embryophyta</taxon>
        <taxon>Tracheophyta</taxon>
        <taxon>Spermatophyta</taxon>
        <taxon>Magnoliopsida</taxon>
        <taxon>Liliopsida</taxon>
        <taxon>Poales</taxon>
        <taxon>Poaceae</taxon>
        <taxon>BOP clade</taxon>
        <taxon>Pooideae</taxon>
        <taxon>Poodae</taxon>
        <taxon>Poeae</taxon>
        <taxon>Poeae Chloroplast Group 2 (Poeae type)</taxon>
        <taxon>Loliodinae</taxon>
        <taxon>Loliinae</taxon>
        <taxon>Lolium</taxon>
    </lineage>
</organism>
<sequence>MATKRTEMVFFDVDAAAASPGRKEWHLLEFGAVLVCSRRLVELSSYSTLIGTRPGQDLADSTRFSDELPSSASAAPSFPDIAADIFALLDGRVWAGYGIHRFHIREAFAAAGMDAPVPAGVVDSLDMLAHPRFGRRAGDVFEMATLATYFGIGVQPAHRCLDSARMSLEVLKRCAGALLLESSLSAEQASAVTTKRRTTGKSTSATATPKPNSNTLEMAFARATATRTAPSSAAAVQKTKVDGSSSSCNKRDSMGKVVAGKKGSATTTTATGGRRVRAPAPPTFSMVLRPSRAIVR</sequence>
<comment type="caution">
    <text evidence="3">The sequence shown here is derived from an EMBL/GenBank/DDBJ whole genome shotgun (WGS) entry which is preliminary data.</text>
</comment>
<feature type="region of interest" description="Disordered" evidence="1">
    <location>
        <begin position="227"/>
        <end position="280"/>
    </location>
</feature>
<dbReference type="InterPro" id="IPR012337">
    <property type="entry name" value="RNaseH-like_sf"/>
</dbReference>
<evidence type="ECO:0000256" key="1">
    <source>
        <dbReference type="SAM" id="MobiDB-lite"/>
    </source>
</evidence>
<proteinExistence type="predicted"/>
<dbReference type="Proteomes" id="UP001231189">
    <property type="component" value="Unassembled WGS sequence"/>
</dbReference>
<dbReference type="AlphaFoldDB" id="A0AAD8RWY2"/>
<dbReference type="Pfam" id="PF00929">
    <property type="entry name" value="RNase_T"/>
    <property type="match status" value="1"/>
</dbReference>
<feature type="domain" description="Exonuclease" evidence="2">
    <location>
        <begin position="7"/>
        <end position="180"/>
    </location>
</feature>
<gene>
    <name evidence="3" type="ORF">QYE76_059406</name>
</gene>
<name>A0AAD8RWY2_LOLMU</name>
<dbReference type="PANTHER" id="PTHR30231">
    <property type="entry name" value="DNA POLYMERASE III SUBUNIT EPSILON"/>
    <property type="match status" value="1"/>
</dbReference>
<feature type="compositionally biased region" description="Low complexity" evidence="1">
    <location>
        <begin position="263"/>
        <end position="273"/>
    </location>
</feature>
<evidence type="ECO:0000259" key="2">
    <source>
        <dbReference type="SMART" id="SM00479"/>
    </source>
</evidence>
<dbReference type="EMBL" id="JAUUTY010000004">
    <property type="protein sequence ID" value="KAK1641601.1"/>
    <property type="molecule type" value="Genomic_DNA"/>
</dbReference>